<proteinExistence type="predicted"/>
<feature type="binding site" evidence="8">
    <location>
        <position position="65"/>
    </location>
    <ligand>
        <name>Cu cation</name>
        <dbReference type="ChEBI" id="CHEBI:23378"/>
    </ligand>
</feature>
<dbReference type="InterPro" id="IPR001235">
    <property type="entry name" value="Copper_blue_Plastocyanin"/>
</dbReference>
<dbReference type="RefSeq" id="WP_023788024.1">
    <property type="nucleotide sequence ID" value="NC_022997.1"/>
</dbReference>
<accession>V5SFC1</accession>
<dbReference type="GO" id="GO:0042597">
    <property type="term" value="C:periplasmic space"/>
    <property type="evidence" value="ECO:0007669"/>
    <property type="project" value="UniProtKB-SubCell"/>
</dbReference>
<keyword evidence="6 8" id="KW-0186">Copper</keyword>
<organism evidence="11 12">
    <name type="scientific">Hyphomicrobium nitrativorans NL23</name>
    <dbReference type="NCBI Taxonomy" id="1029756"/>
    <lineage>
        <taxon>Bacteria</taxon>
        <taxon>Pseudomonadati</taxon>
        <taxon>Pseudomonadota</taxon>
        <taxon>Alphaproteobacteria</taxon>
        <taxon>Hyphomicrobiales</taxon>
        <taxon>Hyphomicrobiaceae</taxon>
        <taxon>Hyphomicrobium</taxon>
    </lineage>
</organism>
<dbReference type="EMBL" id="CP006912">
    <property type="protein sequence ID" value="AHB49197.1"/>
    <property type="molecule type" value="Genomic_DNA"/>
</dbReference>
<evidence type="ECO:0000256" key="4">
    <source>
        <dbReference type="ARBA" id="ARBA00022764"/>
    </source>
</evidence>
<feature type="binding site" evidence="8">
    <location>
        <position position="111"/>
    </location>
    <ligand>
        <name>Cu cation</name>
        <dbReference type="ChEBI" id="CHEBI:23378"/>
    </ligand>
</feature>
<dbReference type="HOGENOM" id="CLU_124330_0_0_5"/>
<evidence type="ECO:0000256" key="2">
    <source>
        <dbReference type="ARBA" id="ARBA00022448"/>
    </source>
</evidence>
<dbReference type="KEGG" id="hni:W911_13500"/>
<dbReference type="STRING" id="1029756.W911_13500"/>
<evidence type="ECO:0000256" key="7">
    <source>
        <dbReference type="NCBIfam" id="TIGR02375"/>
    </source>
</evidence>
<feature type="signal peptide" evidence="9">
    <location>
        <begin position="1"/>
        <end position="24"/>
    </location>
</feature>
<dbReference type="Pfam" id="PF00127">
    <property type="entry name" value="Copper-bind"/>
    <property type="match status" value="1"/>
</dbReference>
<comment type="subcellular location">
    <subcellularLocation>
        <location evidence="1">Periplasm</location>
    </subcellularLocation>
</comment>
<feature type="binding site" evidence="8">
    <location>
        <position position="103"/>
    </location>
    <ligand>
        <name>Cu cation</name>
        <dbReference type="ChEBI" id="CHEBI:23378"/>
    </ligand>
</feature>
<comment type="cofactor">
    <cofactor evidence="8">
        <name>Cu cation</name>
        <dbReference type="ChEBI" id="CHEBI:23378"/>
    </cofactor>
    <text evidence="8">Binds 1 copper ion per subunit.</text>
</comment>
<keyword evidence="12" id="KW-1185">Reference proteome</keyword>
<dbReference type="AlphaFoldDB" id="V5SFC1"/>
<dbReference type="Proteomes" id="UP000018542">
    <property type="component" value="Chromosome"/>
</dbReference>
<dbReference type="Gene3D" id="2.60.40.420">
    <property type="entry name" value="Cupredoxins - blue copper proteins"/>
    <property type="match status" value="1"/>
</dbReference>
<gene>
    <name evidence="11" type="ORF">W911_13500</name>
</gene>
<name>V5SFC1_9HYPH</name>
<dbReference type="GO" id="GO:0005507">
    <property type="term" value="F:copper ion binding"/>
    <property type="evidence" value="ECO:0007669"/>
    <property type="project" value="UniProtKB-UniRule"/>
</dbReference>
<dbReference type="OrthoDB" id="7510199at2"/>
<evidence type="ECO:0000256" key="9">
    <source>
        <dbReference type="SAM" id="SignalP"/>
    </source>
</evidence>
<keyword evidence="5" id="KW-0249">Electron transport</keyword>
<dbReference type="SUPFAM" id="SSF49503">
    <property type="entry name" value="Cupredoxins"/>
    <property type="match status" value="1"/>
</dbReference>
<evidence type="ECO:0000256" key="3">
    <source>
        <dbReference type="ARBA" id="ARBA00022723"/>
    </source>
</evidence>
<feature type="binding site" evidence="8">
    <location>
        <position position="106"/>
    </location>
    <ligand>
        <name>Cu cation</name>
        <dbReference type="ChEBI" id="CHEBI:23378"/>
    </ligand>
</feature>
<dbReference type="GO" id="GO:0009055">
    <property type="term" value="F:electron transfer activity"/>
    <property type="evidence" value="ECO:0007669"/>
    <property type="project" value="InterPro"/>
</dbReference>
<keyword evidence="4" id="KW-0574">Periplasm</keyword>
<evidence type="ECO:0000256" key="8">
    <source>
        <dbReference type="PIRSR" id="PIRSR602386-1"/>
    </source>
</evidence>
<feature type="chain" id="PRO_5004740599" description="Pseudoazurin" evidence="9">
    <location>
        <begin position="25"/>
        <end position="151"/>
    </location>
</feature>
<dbReference type="PATRIC" id="fig|1029756.8.peg.2814"/>
<evidence type="ECO:0000313" key="12">
    <source>
        <dbReference type="Proteomes" id="UP000018542"/>
    </source>
</evidence>
<evidence type="ECO:0000256" key="1">
    <source>
        <dbReference type="ARBA" id="ARBA00004418"/>
    </source>
</evidence>
<reference evidence="11 12" key="1">
    <citation type="journal article" date="2014" name="Genome Announc.">
        <title>Complete Genome Sequence of Hyphomicrobium nitrativorans Strain NL23, a Denitrifying Bacterium Isolated from Biofilm of a Methanol-Fed Denitrification System Treating Seawater at the Montreal Biodome.</title>
        <authorList>
            <person name="Martineau C."/>
            <person name="Villeneuve C."/>
            <person name="Mauffrey F."/>
            <person name="Villemur R."/>
        </authorList>
    </citation>
    <scope>NUCLEOTIDE SEQUENCE [LARGE SCALE GENOMIC DNA]</scope>
    <source>
        <strain evidence="11">NL23</strain>
    </source>
</reference>
<feature type="domain" description="Blue (type 1) copper" evidence="10">
    <location>
        <begin position="34"/>
        <end position="116"/>
    </location>
</feature>
<dbReference type="NCBIfam" id="TIGR02375">
    <property type="entry name" value="pseudoazurin"/>
    <property type="match status" value="1"/>
</dbReference>
<protein>
    <recommendedName>
        <fullName evidence="7">Pseudoazurin</fullName>
    </recommendedName>
</protein>
<keyword evidence="9" id="KW-0732">Signal</keyword>
<evidence type="ECO:0000256" key="6">
    <source>
        <dbReference type="ARBA" id="ARBA00023008"/>
    </source>
</evidence>
<dbReference type="InterPro" id="IPR008972">
    <property type="entry name" value="Cupredoxin"/>
</dbReference>
<sequence length="151" mass="16737">MFSRFGRVAAVSLLACSLAGNAFAEEHVVEMLNTDGEGKRMLFQPDFIKANVGDTVKFVLAQMPHNAESIPELWPEGVPTFKGKLNEEITITIEKPGIYGIKCMPHYTMGMIAMIVAGDEPPNKDQLDTYKPKGKESTKRFEEFKAQLAAQ</sequence>
<dbReference type="InterPro" id="IPR000923">
    <property type="entry name" value="BlueCu_1"/>
</dbReference>
<dbReference type="PRINTS" id="PR00156">
    <property type="entry name" value="COPPERBLUE"/>
</dbReference>
<evidence type="ECO:0000256" key="5">
    <source>
        <dbReference type="ARBA" id="ARBA00022982"/>
    </source>
</evidence>
<dbReference type="CDD" id="cd04218">
    <property type="entry name" value="Pseudoazurin"/>
    <property type="match status" value="1"/>
</dbReference>
<keyword evidence="3 8" id="KW-0479">Metal-binding</keyword>
<evidence type="ECO:0000259" key="10">
    <source>
        <dbReference type="Pfam" id="PF00127"/>
    </source>
</evidence>
<keyword evidence="2" id="KW-0813">Transport</keyword>
<dbReference type="InterPro" id="IPR012745">
    <property type="entry name" value="Pseudoazurin"/>
</dbReference>
<dbReference type="PRINTS" id="PR00155">
    <property type="entry name" value="AMICYANIN"/>
</dbReference>
<dbReference type="InterPro" id="IPR002386">
    <property type="entry name" value="Amicyanin/Pseudoazurin"/>
</dbReference>
<evidence type="ECO:0000313" key="11">
    <source>
        <dbReference type="EMBL" id="AHB49197.1"/>
    </source>
</evidence>